<evidence type="ECO:0008006" key="2">
    <source>
        <dbReference type="Google" id="ProtNLM"/>
    </source>
</evidence>
<sequence length="141" mass="15755">MDKKTKLIAIFGSSIYSPRKARDIDILIAVDRIDSVTEKIELEVAIKRALRELGMEKTCDVIVFDVDSLKENMKPGGVASGAIAGYKVLYDEIGFEEMVKKAAEELLKQGVVVYKKGRKLDLTIYTKLLLTKSSQSKKKNI</sequence>
<dbReference type="InterPro" id="IPR043519">
    <property type="entry name" value="NT_sf"/>
</dbReference>
<proteinExistence type="predicted"/>
<dbReference type="AlphaFoldDB" id="A0A7C5XFP4"/>
<reference evidence="1" key="1">
    <citation type="journal article" date="2020" name="mSystems">
        <title>Genome- and Community-Level Interaction Insights into Carbon Utilization and Element Cycling Functions of Hydrothermarchaeota in Hydrothermal Sediment.</title>
        <authorList>
            <person name="Zhou Z."/>
            <person name="Liu Y."/>
            <person name="Xu W."/>
            <person name="Pan J."/>
            <person name="Luo Z.H."/>
            <person name="Li M."/>
        </authorList>
    </citation>
    <scope>NUCLEOTIDE SEQUENCE [LARGE SCALE GENOMIC DNA]</scope>
    <source>
        <strain evidence="1">SpSt-1121</strain>
    </source>
</reference>
<evidence type="ECO:0000313" key="1">
    <source>
        <dbReference type="EMBL" id="HHP81119.1"/>
    </source>
</evidence>
<organism evidence="1">
    <name type="scientific">Ignisphaera aggregans</name>
    <dbReference type="NCBI Taxonomy" id="334771"/>
    <lineage>
        <taxon>Archaea</taxon>
        <taxon>Thermoproteota</taxon>
        <taxon>Thermoprotei</taxon>
        <taxon>Desulfurococcales</taxon>
        <taxon>Desulfurococcaceae</taxon>
        <taxon>Ignisphaera</taxon>
    </lineage>
</organism>
<dbReference type="EMBL" id="DRZI01000016">
    <property type="protein sequence ID" value="HHP81119.1"/>
    <property type="molecule type" value="Genomic_DNA"/>
</dbReference>
<name>A0A7C5XFP4_9CREN</name>
<protein>
    <recommendedName>
        <fullName evidence="2">Nucleotidyltransferase domain-containing protein</fullName>
    </recommendedName>
</protein>
<dbReference type="Gene3D" id="3.30.460.10">
    <property type="entry name" value="Beta Polymerase, domain 2"/>
    <property type="match status" value="1"/>
</dbReference>
<gene>
    <name evidence="1" type="ORF">ENM84_00485</name>
</gene>
<comment type="caution">
    <text evidence="1">The sequence shown here is derived from an EMBL/GenBank/DDBJ whole genome shotgun (WGS) entry which is preliminary data.</text>
</comment>
<accession>A0A7C5XFP4</accession>